<feature type="compositionally biased region" description="Pro residues" evidence="1">
    <location>
        <begin position="279"/>
        <end position="290"/>
    </location>
</feature>
<protein>
    <submittedName>
        <fullName evidence="2">Uncharacterized protein</fullName>
    </submittedName>
</protein>
<sequence>MACAALRPAADRATVAGPGHRRPGWRSPPSLGAAAAHWRGAAHRWRGVERHWPDDAYRCSLRRATARPEASPAGPDAPARHRRCCPLAAAARVRVRHPRRPAPGVRRVRPLPPGNARPAAARRRRRGQSRAPVGPSFPGARTRPVGHSRRSRRWAPGRRPLRGCPAAVPPGAPGAATAATAAEQPRESAPPRTGQRPRTTERTGRNQGPHRREPDRRPLREYPAAVPPGAPGAATAATTAEQRQESAPPRAAERNRRHSPVARTAEEGGWHRSRATDRPTPPHPPTPGRPPRARPRERVPAPPEAGRCMRNRRALCVPPRFSSRRVEDV</sequence>
<evidence type="ECO:0000313" key="2">
    <source>
        <dbReference type="EMBL" id="TQN28656.1"/>
    </source>
</evidence>
<feature type="compositionally biased region" description="Low complexity" evidence="1">
    <location>
        <begin position="231"/>
        <end position="240"/>
    </location>
</feature>
<feature type="compositionally biased region" description="Basic and acidic residues" evidence="1">
    <location>
        <begin position="198"/>
        <end position="220"/>
    </location>
</feature>
<feature type="compositionally biased region" description="Low complexity" evidence="1">
    <location>
        <begin position="173"/>
        <end position="182"/>
    </location>
</feature>
<feature type="compositionally biased region" description="Low complexity" evidence="1">
    <location>
        <begin position="7"/>
        <end position="16"/>
    </location>
</feature>
<organism evidence="2 3">
    <name type="scientific">Haloactinospora alba</name>
    <dbReference type="NCBI Taxonomy" id="405555"/>
    <lineage>
        <taxon>Bacteria</taxon>
        <taxon>Bacillati</taxon>
        <taxon>Actinomycetota</taxon>
        <taxon>Actinomycetes</taxon>
        <taxon>Streptosporangiales</taxon>
        <taxon>Nocardiopsidaceae</taxon>
        <taxon>Haloactinospora</taxon>
    </lineage>
</organism>
<feature type="compositionally biased region" description="Basic and acidic residues" evidence="1">
    <location>
        <begin position="264"/>
        <end position="277"/>
    </location>
</feature>
<reference evidence="2 3" key="1">
    <citation type="submission" date="2019-06" db="EMBL/GenBank/DDBJ databases">
        <title>Sequencing the genomes of 1000 actinobacteria strains.</title>
        <authorList>
            <person name="Klenk H.-P."/>
        </authorList>
    </citation>
    <scope>NUCLEOTIDE SEQUENCE [LARGE SCALE GENOMIC DNA]</scope>
    <source>
        <strain evidence="2 3">DSM 45015</strain>
    </source>
</reference>
<keyword evidence="3" id="KW-1185">Reference proteome</keyword>
<evidence type="ECO:0000313" key="3">
    <source>
        <dbReference type="Proteomes" id="UP000317422"/>
    </source>
</evidence>
<accession>A0A543NA02</accession>
<dbReference type="Proteomes" id="UP000317422">
    <property type="component" value="Unassembled WGS sequence"/>
</dbReference>
<dbReference type="EMBL" id="VFQC01000002">
    <property type="protein sequence ID" value="TQN28656.1"/>
    <property type="molecule type" value="Genomic_DNA"/>
</dbReference>
<comment type="caution">
    <text evidence="2">The sequence shown here is derived from an EMBL/GenBank/DDBJ whole genome shotgun (WGS) entry which is preliminary data.</text>
</comment>
<proteinExistence type="predicted"/>
<name>A0A543NA02_9ACTN</name>
<feature type="region of interest" description="Disordered" evidence="1">
    <location>
        <begin position="96"/>
        <end position="329"/>
    </location>
</feature>
<feature type="region of interest" description="Disordered" evidence="1">
    <location>
        <begin position="7"/>
        <end position="32"/>
    </location>
</feature>
<dbReference type="AlphaFoldDB" id="A0A543NA02"/>
<evidence type="ECO:0000256" key="1">
    <source>
        <dbReference type="SAM" id="MobiDB-lite"/>
    </source>
</evidence>
<gene>
    <name evidence="2" type="ORF">FHX37_4014</name>
</gene>
<feature type="compositionally biased region" description="Basic residues" evidence="1">
    <location>
        <begin position="144"/>
        <end position="161"/>
    </location>
</feature>